<dbReference type="PANTHER" id="PTHR33606:SF3">
    <property type="entry name" value="PROTEIN YCII"/>
    <property type="match status" value="1"/>
</dbReference>
<evidence type="ECO:0000313" key="2">
    <source>
        <dbReference type="EMBL" id="OAG34517.1"/>
    </source>
</evidence>
<comment type="caution">
    <text evidence="2">The sequence shown here is derived from an EMBL/GenBank/DDBJ whole genome shotgun (WGS) entry which is preliminary data.</text>
</comment>
<evidence type="ECO:0000259" key="1">
    <source>
        <dbReference type="Pfam" id="PF03795"/>
    </source>
</evidence>
<dbReference type="SUPFAM" id="SSF54909">
    <property type="entry name" value="Dimeric alpha+beta barrel"/>
    <property type="match status" value="1"/>
</dbReference>
<proteinExistence type="predicted"/>
<gene>
    <name evidence="2" type="ORF">AYO21_11339</name>
</gene>
<dbReference type="InterPro" id="IPR051807">
    <property type="entry name" value="Sec-metab_biosynth-assoc"/>
</dbReference>
<feature type="domain" description="YCII-related" evidence="1">
    <location>
        <begin position="8"/>
        <end position="92"/>
    </location>
</feature>
<accession>A0A177ERC1</accession>
<protein>
    <recommendedName>
        <fullName evidence="1">YCII-related domain-containing protein</fullName>
    </recommendedName>
</protein>
<dbReference type="AlphaFoldDB" id="A0A177ERC1"/>
<name>A0A177ERC1_9EURO</name>
<dbReference type="PANTHER" id="PTHR33606">
    <property type="entry name" value="PROTEIN YCII"/>
    <property type="match status" value="1"/>
</dbReference>
<dbReference type="Gene3D" id="3.30.70.1060">
    <property type="entry name" value="Dimeric alpha+beta barrel"/>
    <property type="match status" value="1"/>
</dbReference>
<reference evidence="2 3" key="1">
    <citation type="submission" date="2016-03" db="EMBL/GenBank/DDBJ databases">
        <title>Draft genome sequence of the Fonsecaea monophora CBS 269.37.</title>
        <authorList>
            <person name="Bombassaro A."/>
            <person name="Vinicius W.A."/>
            <person name="De Hoog S."/>
            <person name="Sun J."/>
            <person name="Souza E.M."/>
            <person name="Raittz R.T."/>
            <person name="Costa F."/>
            <person name="Leao A.C."/>
            <person name="Tadra-Sfeir M.Z."/>
            <person name="Baura V."/>
            <person name="Balsanelli E."/>
            <person name="Pedrosa F.O."/>
            <person name="Moreno L.F."/>
            <person name="Steffens M.B."/>
            <person name="Xi L."/>
            <person name="Bocca A.L."/>
            <person name="Felipe M.S."/>
            <person name="Teixeira M."/>
            <person name="Telles Filho F.Q."/>
            <person name="Azevedo C.M."/>
            <person name="Gomes R."/>
            <person name="Vicente V.A."/>
        </authorList>
    </citation>
    <scope>NUCLEOTIDE SEQUENCE [LARGE SCALE GENOMIC DNA]</scope>
    <source>
        <strain evidence="2 3">CBS 269.37</strain>
    </source>
</reference>
<sequence>MASPKVDWLVLIPDTEGALEKRLKARPEHMDGLKPRVDSGAWVLGGATLSTPPRDGEDKKYTGSCIVARASSREEVLEEIRKDIYTKEGVWNLEKIQIHPLATAFRTAL</sequence>
<evidence type="ECO:0000313" key="3">
    <source>
        <dbReference type="Proteomes" id="UP000077002"/>
    </source>
</evidence>
<dbReference type="OrthoDB" id="5519740at2759"/>
<dbReference type="GeneID" id="34606437"/>
<dbReference type="Proteomes" id="UP000077002">
    <property type="component" value="Unassembled WGS sequence"/>
</dbReference>
<dbReference type="InterPro" id="IPR005545">
    <property type="entry name" value="YCII"/>
</dbReference>
<organism evidence="2 3">
    <name type="scientific">Fonsecaea monophora</name>
    <dbReference type="NCBI Taxonomy" id="254056"/>
    <lineage>
        <taxon>Eukaryota</taxon>
        <taxon>Fungi</taxon>
        <taxon>Dikarya</taxon>
        <taxon>Ascomycota</taxon>
        <taxon>Pezizomycotina</taxon>
        <taxon>Eurotiomycetes</taxon>
        <taxon>Chaetothyriomycetidae</taxon>
        <taxon>Chaetothyriales</taxon>
        <taxon>Herpotrichiellaceae</taxon>
        <taxon>Fonsecaea</taxon>
    </lineage>
</organism>
<dbReference type="RefSeq" id="XP_022506469.1">
    <property type="nucleotide sequence ID" value="XM_022661235.1"/>
</dbReference>
<keyword evidence="3" id="KW-1185">Reference proteome</keyword>
<dbReference type="Pfam" id="PF03795">
    <property type="entry name" value="YCII"/>
    <property type="match status" value="1"/>
</dbReference>
<dbReference type="EMBL" id="LVKK01000154">
    <property type="protein sequence ID" value="OAG34517.1"/>
    <property type="molecule type" value="Genomic_DNA"/>
</dbReference>
<dbReference type="InterPro" id="IPR011008">
    <property type="entry name" value="Dimeric_a/b-barrel"/>
</dbReference>